<evidence type="ECO:0000256" key="9">
    <source>
        <dbReference type="ARBA" id="ARBA00023211"/>
    </source>
</evidence>
<dbReference type="SUPFAM" id="SSF56059">
    <property type="entry name" value="Glutathione synthetase ATP-binding domain-like"/>
    <property type="match status" value="1"/>
</dbReference>
<evidence type="ECO:0000256" key="7">
    <source>
        <dbReference type="ARBA" id="ARBA00022755"/>
    </source>
</evidence>
<evidence type="ECO:0000256" key="3">
    <source>
        <dbReference type="ARBA" id="ARBA00005174"/>
    </source>
</evidence>
<dbReference type="InterPro" id="IPR020560">
    <property type="entry name" value="PRibGlycinamide_synth_C-dom"/>
</dbReference>
<proteinExistence type="inferred from homology"/>
<evidence type="ECO:0000256" key="2">
    <source>
        <dbReference type="ARBA" id="ARBA00001946"/>
    </source>
</evidence>
<dbReference type="InterPro" id="IPR011761">
    <property type="entry name" value="ATP-grasp"/>
</dbReference>
<evidence type="ECO:0000256" key="11">
    <source>
        <dbReference type="ARBA" id="ARBA00042242"/>
    </source>
</evidence>
<evidence type="ECO:0000259" key="15">
    <source>
        <dbReference type="PROSITE" id="PS50975"/>
    </source>
</evidence>
<evidence type="ECO:0000256" key="14">
    <source>
        <dbReference type="PROSITE-ProRule" id="PRU00409"/>
    </source>
</evidence>
<dbReference type="OrthoDB" id="9807240at2"/>
<dbReference type="Proteomes" id="UP000051813">
    <property type="component" value="Unassembled WGS sequence"/>
</dbReference>
<dbReference type="InterPro" id="IPR020559">
    <property type="entry name" value="PRibGlycinamide_synth_CS"/>
</dbReference>
<dbReference type="InterPro" id="IPR013815">
    <property type="entry name" value="ATP_grasp_subdomain_1"/>
</dbReference>
<dbReference type="STRING" id="1423738.FC84_GL000866"/>
<evidence type="ECO:0000256" key="1">
    <source>
        <dbReference type="ARBA" id="ARBA00001936"/>
    </source>
</evidence>
<name>A0A0R2BQ84_9LACO</name>
<dbReference type="EC" id="6.3.4.13" evidence="4 13"/>
<dbReference type="SUPFAM" id="SSF52440">
    <property type="entry name" value="PreATP-grasp domain"/>
    <property type="match status" value="1"/>
</dbReference>
<accession>A0A0R2BQ84</accession>
<dbReference type="UniPathway" id="UPA00074">
    <property type="reaction ID" value="UER00125"/>
</dbReference>
<dbReference type="SMART" id="SM01210">
    <property type="entry name" value="GARS_C"/>
    <property type="match status" value="1"/>
</dbReference>
<evidence type="ECO:0000313" key="16">
    <source>
        <dbReference type="EMBL" id="KRM78425.1"/>
    </source>
</evidence>
<dbReference type="Gene3D" id="3.40.50.20">
    <property type="match status" value="1"/>
</dbReference>
<dbReference type="GO" id="GO:0009113">
    <property type="term" value="P:purine nucleobase biosynthetic process"/>
    <property type="evidence" value="ECO:0007669"/>
    <property type="project" value="InterPro"/>
</dbReference>
<organism evidence="16 17">
    <name type="scientific">Lapidilactobacillus dextrinicus DSM 20335</name>
    <dbReference type="NCBI Taxonomy" id="1423738"/>
    <lineage>
        <taxon>Bacteria</taxon>
        <taxon>Bacillati</taxon>
        <taxon>Bacillota</taxon>
        <taxon>Bacilli</taxon>
        <taxon>Lactobacillales</taxon>
        <taxon>Lactobacillaceae</taxon>
        <taxon>Lapidilactobacillus</taxon>
    </lineage>
</organism>
<evidence type="ECO:0000256" key="13">
    <source>
        <dbReference type="HAMAP-Rule" id="MF_00138"/>
    </source>
</evidence>
<comment type="cofactor">
    <cofactor evidence="2">
        <name>Mg(2+)</name>
        <dbReference type="ChEBI" id="CHEBI:18420"/>
    </cofactor>
</comment>
<evidence type="ECO:0000256" key="8">
    <source>
        <dbReference type="ARBA" id="ARBA00022840"/>
    </source>
</evidence>
<dbReference type="InterPro" id="IPR037123">
    <property type="entry name" value="PRibGlycinamide_synth_C_sf"/>
</dbReference>
<dbReference type="Pfam" id="PF02843">
    <property type="entry name" value="GARS_C"/>
    <property type="match status" value="1"/>
</dbReference>
<feature type="domain" description="ATP-grasp" evidence="15">
    <location>
        <begin position="109"/>
        <end position="311"/>
    </location>
</feature>
<comment type="catalytic activity">
    <reaction evidence="13">
        <text>5-phospho-beta-D-ribosylamine + glycine + ATP = N(1)-(5-phospho-beta-D-ribosyl)glycinamide + ADP + phosphate + H(+)</text>
        <dbReference type="Rhea" id="RHEA:17453"/>
        <dbReference type="ChEBI" id="CHEBI:15378"/>
        <dbReference type="ChEBI" id="CHEBI:30616"/>
        <dbReference type="ChEBI" id="CHEBI:43474"/>
        <dbReference type="ChEBI" id="CHEBI:57305"/>
        <dbReference type="ChEBI" id="CHEBI:58681"/>
        <dbReference type="ChEBI" id="CHEBI:143788"/>
        <dbReference type="ChEBI" id="CHEBI:456216"/>
        <dbReference type="EC" id="6.3.4.13"/>
    </reaction>
</comment>
<dbReference type="HAMAP" id="MF_00138">
    <property type="entry name" value="GARS"/>
    <property type="match status" value="1"/>
</dbReference>
<dbReference type="SUPFAM" id="SSF51246">
    <property type="entry name" value="Rudiment single hybrid motif"/>
    <property type="match status" value="1"/>
</dbReference>
<evidence type="ECO:0000256" key="12">
    <source>
        <dbReference type="ARBA" id="ARBA00042864"/>
    </source>
</evidence>
<dbReference type="Gene3D" id="3.30.470.20">
    <property type="entry name" value="ATP-grasp fold, B domain"/>
    <property type="match status" value="1"/>
</dbReference>
<dbReference type="AlphaFoldDB" id="A0A0R2BQ84"/>
<evidence type="ECO:0000256" key="4">
    <source>
        <dbReference type="ARBA" id="ARBA00013255"/>
    </source>
</evidence>
<dbReference type="EMBL" id="AYYK01000017">
    <property type="protein sequence ID" value="KRM78425.1"/>
    <property type="molecule type" value="Genomic_DNA"/>
</dbReference>
<dbReference type="PATRIC" id="fig|1423738.3.peg.876"/>
<dbReference type="NCBIfam" id="TIGR00877">
    <property type="entry name" value="purD"/>
    <property type="match status" value="1"/>
</dbReference>
<comment type="similarity">
    <text evidence="10 13">Belongs to the GARS family.</text>
</comment>
<dbReference type="Gene3D" id="3.30.1490.20">
    <property type="entry name" value="ATP-grasp fold, A domain"/>
    <property type="match status" value="1"/>
</dbReference>
<evidence type="ECO:0000256" key="10">
    <source>
        <dbReference type="ARBA" id="ARBA00038345"/>
    </source>
</evidence>
<keyword evidence="17" id="KW-1185">Reference proteome</keyword>
<dbReference type="InterPro" id="IPR000115">
    <property type="entry name" value="PRibGlycinamide_synth"/>
</dbReference>
<dbReference type="Gene3D" id="3.90.600.10">
    <property type="entry name" value="Phosphoribosylglycinamide synthetase, C-terminal domain"/>
    <property type="match status" value="1"/>
</dbReference>
<dbReference type="GO" id="GO:0006189">
    <property type="term" value="P:'de novo' IMP biosynthetic process"/>
    <property type="evidence" value="ECO:0007669"/>
    <property type="project" value="UniProtKB-UniRule"/>
</dbReference>
<protein>
    <recommendedName>
        <fullName evidence="4 13">Phosphoribosylamine--glycine ligase</fullName>
        <ecNumber evidence="4 13">6.3.4.13</ecNumber>
    </recommendedName>
    <alternativeName>
        <fullName evidence="13">GARS</fullName>
    </alternativeName>
    <alternativeName>
        <fullName evidence="11 13">Glycinamide ribonucleotide synthetase</fullName>
    </alternativeName>
    <alternativeName>
        <fullName evidence="12 13">Phosphoribosylglycinamide synthetase</fullName>
    </alternativeName>
</protein>
<dbReference type="Pfam" id="PF02844">
    <property type="entry name" value="GARS_N"/>
    <property type="match status" value="1"/>
</dbReference>
<evidence type="ECO:0000313" key="17">
    <source>
        <dbReference type="Proteomes" id="UP000051813"/>
    </source>
</evidence>
<evidence type="ECO:0000256" key="6">
    <source>
        <dbReference type="ARBA" id="ARBA00022741"/>
    </source>
</evidence>
<comment type="pathway">
    <text evidence="3 13">Purine metabolism; IMP biosynthesis via de novo pathway; N(1)-(5-phospho-D-ribosyl)glycinamide from 5-phospho-alpha-D-ribose 1-diphosphate: step 2/2.</text>
</comment>
<dbReference type="InterPro" id="IPR020562">
    <property type="entry name" value="PRibGlycinamide_synth_N"/>
</dbReference>
<reference evidence="16 17" key="1">
    <citation type="journal article" date="2015" name="Genome Announc.">
        <title>Expanding the biotechnology potential of lactobacilli through comparative genomics of 213 strains and associated genera.</title>
        <authorList>
            <person name="Sun Z."/>
            <person name="Harris H.M."/>
            <person name="McCann A."/>
            <person name="Guo C."/>
            <person name="Argimon S."/>
            <person name="Zhang W."/>
            <person name="Yang X."/>
            <person name="Jeffery I.B."/>
            <person name="Cooney J.C."/>
            <person name="Kagawa T.F."/>
            <person name="Liu W."/>
            <person name="Song Y."/>
            <person name="Salvetti E."/>
            <person name="Wrobel A."/>
            <person name="Rasinkangas P."/>
            <person name="Parkhill J."/>
            <person name="Rea M.C."/>
            <person name="O'Sullivan O."/>
            <person name="Ritari J."/>
            <person name="Douillard F.P."/>
            <person name="Paul Ross R."/>
            <person name="Yang R."/>
            <person name="Briner A.E."/>
            <person name="Felis G.E."/>
            <person name="de Vos W.M."/>
            <person name="Barrangou R."/>
            <person name="Klaenhammer T.R."/>
            <person name="Caufield P.W."/>
            <person name="Cui Y."/>
            <person name="Zhang H."/>
            <person name="O'Toole P.W."/>
        </authorList>
    </citation>
    <scope>NUCLEOTIDE SEQUENCE [LARGE SCALE GENOMIC DNA]</scope>
    <source>
        <strain evidence="16 17">DSM 20335</strain>
    </source>
</reference>
<evidence type="ECO:0000256" key="5">
    <source>
        <dbReference type="ARBA" id="ARBA00022598"/>
    </source>
</evidence>
<dbReference type="GO" id="GO:0046872">
    <property type="term" value="F:metal ion binding"/>
    <property type="evidence" value="ECO:0007669"/>
    <property type="project" value="InterPro"/>
</dbReference>
<sequence>MAKVLIIGSGAREHAIARAFQQSPKVMAVYAAPGNDGMRREGIMTLPIVETDFSSLIVAAQKYQIDLTFVGGEVPLVNGIVDAFTAAGLLIFGPKKAAAQLEGSKAFMKKILLDHQIPTAQARTVTSLAAAQAAVQALGYPIVIKTDALAAGKGVTIHRDAQETAKFLAACYQRQEEMTLVIEEYLSGFEFSLFSLVGRNQIVHAPLAHDYKRRYDHDQGLNTGGMGAYSPVPEINSATLELTIRTLVMPTLAALQEMNTPFSGVLYTGVMLTASGPKVIEYNVRLGDPETQVVLPQLTSDFYDLISGLVTGQKVTPQWQTEKSFVGVVLTDPDYPQGVSGNYLLPDLGTDVLVDYTHSAQGQQTLLSHGGRVATVVSSGVNKKEARQTIYQTLQAADLPLAYRHDIAQTISEVTYEK</sequence>
<dbReference type="RefSeq" id="WP_057757337.1">
    <property type="nucleotide sequence ID" value="NZ_AYYK01000017.1"/>
</dbReference>
<keyword evidence="8 14" id="KW-0067">ATP-binding</keyword>
<dbReference type="InterPro" id="IPR011054">
    <property type="entry name" value="Rudment_hybrid_motif"/>
</dbReference>
<dbReference type="Pfam" id="PF01071">
    <property type="entry name" value="GARS_A"/>
    <property type="match status" value="1"/>
</dbReference>
<dbReference type="PANTHER" id="PTHR43472">
    <property type="entry name" value="PHOSPHORIBOSYLAMINE--GLYCINE LIGASE"/>
    <property type="match status" value="1"/>
</dbReference>
<comment type="caution">
    <text evidence="16">The sequence shown here is derived from an EMBL/GenBank/DDBJ whole genome shotgun (WGS) entry which is preliminary data.</text>
</comment>
<dbReference type="GO" id="GO:0004637">
    <property type="term" value="F:phosphoribosylamine-glycine ligase activity"/>
    <property type="evidence" value="ECO:0007669"/>
    <property type="project" value="UniProtKB-UniRule"/>
</dbReference>
<dbReference type="InterPro" id="IPR020561">
    <property type="entry name" value="PRibGlycinamid_synth_ATP-grasp"/>
</dbReference>
<dbReference type="PANTHER" id="PTHR43472:SF1">
    <property type="entry name" value="PHOSPHORIBOSYLAMINE--GLYCINE LIGASE, CHLOROPLASTIC"/>
    <property type="match status" value="1"/>
</dbReference>
<keyword evidence="6 14" id="KW-0547">Nucleotide-binding</keyword>
<dbReference type="GO" id="GO:0005524">
    <property type="term" value="F:ATP binding"/>
    <property type="evidence" value="ECO:0007669"/>
    <property type="project" value="UniProtKB-UniRule"/>
</dbReference>
<keyword evidence="7 13" id="KW-0658">Purine biosynthesis</keyword>
<keyword evidence="9" id="KW-0464">Manganese</keyword>
<gene>
    <name evidence="13" type="primary">purD</name>
    <name evidence="16" type="ORF">FC84_GL000866</name>
</gene>
<dbReference type="PROSITE" id="PS00184">
    <property type="entry name" value="GARS"/>
    <property type="match status" value="1"/>
</dbReference>
<dbReference type="SMART" id="SM01209">
    <property type="entry name" value="GARS_A"/>
    <property type="match status" value="1"/>
</dbReference>
<dbReference type="PROSITE" id="PS50975">
    <property type="entry name" value="ATP_GRASP"/>
    <property type="match status" value="1"/>
</dbReference>
<dbReference type="InterPro" id="IPR016185">
    <property type="entry name" value="PreATP-grasp_dom_sf"/>
</dbReference>
<comment type="cofactor">
    <cofactor evidence="1">
        <name>Mn(2+)</name>
        <dbReference type="ChEBI" id="CHEBI:29035"/>
    </cofactor>
</comment>
<keyword evidence="5 13" id="KW-0436">Ligase</keyword>